<sequence>MTLLLPASLLTGRQRLHLSSGLHRRKSSPAAVLLSPFLQRPSPLKRAPCQFITVRSWRAEVPQQLPSQAHTPSSRPATGPPPRPEVAERPPAQPTEPQSAPPAPRAQERRPSDRPCKSPGQPPAQGPDNRHQPQARRAPSRPQKAATHAGRPPHQNSGPICPKSPGATGPWEKRGPREPRSDTTTNLAPRRKLSPPPAGVGASASDDALNASPPSPGKKDSVGVSLPALPNTGQGLLLQ</sequence>
<evidence type="ECO:0000313" key="2">
    <source>
        <dbReference type="EMBL" id="KAJ1200670.1"/>
    </source>
</evidence>
<name>A0AAV7VKG8_PLEWA</name>
<protein>
    <submittedName>
        <fullName evidence="2">Uncharacterized protein</fullName>
    </submittedName>
</protein>
<feature type="compositionally biased region" description="Basic and acidic residues" evidence="1">
    <location>
        <begin position="171"/>
        <end position="181"/>
    </location>
</feature>
<proteinExistence type="predicted"/>
<feature type="compositionally biased region" description="Pro residues" evidence="1">
    <location>
        <begin position="91"/>
        <end position="104"/>
    </location>
</feature>
<comment type="caution">
    <text evidence="2">The sequence shown here is derived from an EMBL/GenBank/DDBJ whole genome shotgun (WGS) entry which is preliminary data.</text>
</comment>
<reference evidence="2" key="1">
    <citation type="journal article" date="2022" name="bioRxiv">
        <title>Sequencing and chromosome-scale assembly of the giantPleurodeles waltlgenome.</title>
        <authorList>
            <person name="Brown T."/>
            <person name="Elewa A."/>
            <person name="Iarovenko S."/>
            <person name="Subramanian E."/>
            <person name="Araus A.J."/>
            <person name="Petzold A."/>
            <person name="Susuki M."/>
            <person name="Suzuki K.-i.T."/>
            <person name="Hayashi T."/>
            <person name="Toyoda A."/>
            <person name="Oliveira C."/>
            <person name="Osipova E."/>
            <person name="Leigh N.D."/>
            <person name="Simon A."/>
            <person name="Yun M.H."/>
        </authorList>
    </citation>
    <scope>NUCLEOTIDE SEQUENCE</scope>
    <source>
        <strain evidence="2">20211129_DDA</strain>
        <tissue evidence="2">Liver</tissue>
    </source>
</reference>
<evidence type="ECO:0000256" key="1">
    <source>
        <dbReference type="SAM" id="MobiDB-lite"/>
    </source>
</evidence>
<feature type="region of interest" description="Disordered" evidence="1">
    <location>
        <begin position="63"/>
        <end position="239"/>
    </location>
</feature>
<dbReference type="AlphaFoldDB" id="A0AAV7VKG8"/>
<gene>
    <name evidence="2" type="ORF">NDU88_004491</name>
</gene>
<feature type="compositionally biased region" description="Basic and acidic residues" evidence="1">
    <location>
        <begin position="106"/>
        <end position="116"/>
    </location>
</feature>
<dbReference type="Proteomes" id="UP001066276">
    <property type="component" value="Chromosome 2_1"/>
</dbReference>
<dbReference type="EMBL" id="JANPWB010000003">
    <property type="protein sequence ID" value="KAJ1200670.1"/>
    <property type="molecule type" value="Genomic_DNA"/>
</dbReference>
<accession>A0AAV7VKG8</accession>
<evidence type="ECO:0000313" key="3">
    <source>
        <dbReference type="Proteomes" id="UP001066276"/>
    </source>
</evidence>
<keyword evidence="3" id="KW-1185">Reference proteome</keyword>
<organism evidence="2 3">
    <name type="scientific">Pleurodeles waltl</name>
    <name type="common">Iberian ribbed newt</name>
    <dbReference type="NCBI Taxonomy" id="8319"/>
    <lineage>
        <taxon>Eukaryota</taxon>
        <taxon>Metazoa</taxon>
        <taxon>Chordata</taxon>
        <taxon>Craniata</taxon>
        <taxon>Vertebrata</taxon>
        <taxon>Euteleostomi</taxon>
        <taxon>Amphibia</taxon>
        <taxon>Batrachia</taxon>
        <taxon>Caudata</taxon>
        <taxon>Salamandroidea</taxon>
        <taxon>Salamandridae</taxon>
        <taxon>Pleurodelinae</taxon>
        <taxon>Pleurodeles</taxon>
    </lineage>
</organism>
<feature type="compositionally biased region" description="Polar residues" evidence="1">
    <location>
        <begin position="64"/>
        <end position="76"/>
    </location>
</feature>